<name>A0A813HFN6_POLGL</name>
<dbReference type="PANTHER" id="PTHR42938:SF9">
    <property type="entry name" value="FORMATE DEHYDROGENASE 1"/>
    <property type="match status" value="1"/>
</dbReference>
<evidence type="ECO:0000256" key="5">
    <source>
        <dbReference type="ARBA" id="ARBA00049360"/>
    </source>
</evidence>
<feature type="domain" description="D-isomer specific 2-hydroxyacid dehydrogenase catalytic" evidence="10">
    <location>
        <begin position="1022"/>
        <end position="1299"/>
    </location>
</feature>
<feature type="site" description="Important for catalytic activity" evidence="6">
    <location>
        <position position="1269"/>
    </location>
</feature>
<dbReference type="CDD" id="cd10169">
    <property type="entry name" value="ASKHA_NBD_actin-like"/>
    <property type="match status" value="1"/>
</dbReference>
<dbReference type="Gene3D" id="3.40.50.720">
    <property type="entry name" value="NAD(P)-binding Rossmann-like Domain"/>
    <property type="match status" value="2"/>
</dbReference>
<feature type="region of interest" description="Disordered" evidence="9">
    <location>
        <begin position="1319"/>
        <end position="1347"/>
    </location>
</feature>
<dbReference type="SUPFAM" id="SSF53067">
    <property type="entry name" value="Actin-like ATPase domain"/>
    <property type="match status" value="2"/>
</dbReference>
<dbReference type="InterPro" id="IPR029752">
    <property type="entry name" value="D-isomer_DH_CS1"/>
</dbReference>
<dbReference type="NCBIfam" id="NF005750">
    <property type="entry name" value="PRK07574.1"/>
    <property type="match status" value="1"/>
</dbReference>
<dbReference type="CDD" id="cd05302">
    <property type="entry name" value="FDH"/>
    <property type="match status" value="1"/>
</dbReference>
<evidence type="ECO:0000256" key="4">
    <source>
        <dbReference type="ARBA" id="ARBA00023027"/>
    </source>
</evidence>
<keyword evidence="13" id="KW-1185">Reference proteome</keyword>
<dbReference type="Pfam" id="PF02826">
    <property type="entry name" value="2-Hacid_dh_C"/>
    <property type="match status" value="1"/>
</dbReference>
<evidence type="ECO:0000259" key="11">
    <source>
        <dbReference type="Pfam" id="PF02826"/>
    </source>
</evidence>
<feature type="binding site" evidence="6">
    <location>
        <position position="1084"/>
    </location>
    <ligand>
        <name>NAD(+)</name>
        <dbReference type="ChEBI" id="CHEBI:57540"/>
    </ligand>
</feature>
<evidence type="ECO:0000259" key="10">
    <source>
        <dbReference type="Pfam" id="PF00389"/>
    </source>
</evidence>
<feature type="binding site" evidence="6">
    <location>
        <position position="1219"/>
    </location>
    <ligand>
        <name>NAD(+)</name>
        <dbReference type="ChEBI" id="CHEBI:57540"/>
    </ligand>
</feature>
<evidence type="ECO:0000313" key="13">
    <source>
        <dbReference type="Proteomes" id="UP000654075"/>
    </source>
</evidence>
<keyword evidence="7" id="KW-0802">TPR repeat</keyword>
<dbReference type="Pfam" id="PF00389">
    <property type="entry name" value="2-Hacid_dh"/>
    <property type="match status" value="1"/>
</dbReference>
<dbReference type="SUPFAM" id="SSF48452">
    <property type="entry name" value="TPR-like"/>
    <property type="match status" value="1"/>
</dbReference>
<feature type="site" description="Important for catalytic activity" evidence="6">
    <location>
        <position position="1221"/>
    </location>
</feature>
<dbReference type="GO" id="GO:0005737">
    <property type="term" value="C:cytoplasm"/>
    <property type="evidence" value="ECO:0007669"/>
    <property type="project" value="UniProtKB-SubCell"/>
</dbReference>
<dbReference type="EC" id="1.17.1.9" evidence="2 6"/>
<comment type="caution">
    <text evidence="12">The sequence shown here is derived from an EMBL/GenBank/DDBJ whole genome shotgun (WGS) entry which is preliminary data.</text>
</comment>
<dbReference type="InterPro" id="IPR029753">
    <property type="entry name" value="D-isomer_DH_CS"/>
</dbReference>
<proteinExistence type="inferred from homology"/>
<comment type="function">
    <text evidence="6">Catalyzes the NAD(+)-dependent oxidation of formate to carbon dioxide. Formate oxidation is the final step in the methanol oxidation pathway in methylotrophic microorganisms. Has a role in the detoxification of exogenous formate in non-methylotrophic organisms.</text>
</comment>
<evidence type="ECO:0000256" key="8">
    <source>
        <dbReference type="RuleBase" id="RU000487"/>
    </source>
</evidence>
<evidence type="ECO:0000256" key="1">
    <source>
        <dbReference type="ARBA" id="ARBA00000455"/>
    </source>
</evidence>
<dbReference type="OrthoDB" id="418072at2759"/>
<comment type="similarity">
    <text evidence="8">Belongs to the actin family.</text>
</comment>
<dbReference type="GO" id="GO:0016616">
    <property type="term" value="F:oxidoreductase activity, acting on the CH-OH group of donors, NAD or NADP as acceptor"/>
    <property type="evidence" value="ECO:0007669"/>
    <property type="project" value="InterPro"/>
</dbReference>
<comment type="subunit">
    <text evidence="6">Homodimer.</text>
</comment>
<feature type="binding site" evidence="6">
    <location>
        <begin position="1193"/>
        <end position="1197"/>
    </location>
    <ligand>
        <name>NAD(+)</name>
        <dbReference type="ChEBI" id="CHEBI:57540"/>
    </ligand>
</feature>
<feature type="binding site" evidence="6">
    <location>
        <position position="1317"/>
    </location>
    <ligand>
        <name>NAD(+)</name>
        <dbReference type="ChEBI" id="CHEBI:57540"/>
    </ligand>
</feature>
<dbReference type="Gene3D" id="3.30.420.40">
    <property type="match status" value="2"/>
</dbReference>
<dbReference type="PROSITE" id="PS00670">
    <property type="entry name" value="D_2_HYDROXYACID_DH_2"/>
    <property type="match status" value="1"/>
</dbReference>
<evidence type="ECO:0000313" key="12">
    <source>
        <dbReference type="EMBL" id="CAE8636422.1"/>
    </source>
</evidence>
<dbReference type="InterPro" id="IPR004000">
    <property type="entry name" value="Actin"/>
</dbReference>
<keyword evidence="6" id="KW-0963">Cytoplasm</keyword>
<sequence>MEDAQLQQEILETARRETLRAEQLKELGNARFEEGDFLAAHALYSQALKVAPPPLAHWKVQLPYLALVRASLFSNRALASFRLGWMPACISDCSSSLAENQTGETKGFHGAKLARKVQLRRASAWEALDLCARSRAAGAEGVAPPLHGGASGSAGAAPLQTEFFWEQLPDEPQRSVASFLPLASLARFQQSGRECQALCQLCQSLWQKQLGNLLGPLGGPAASLLLERGYRELGREDVRCKRSGFSSCDNSWNRVSLNLQDFDEATEEERRESIRLWIPRLLCTLGRFQPIVIDVGMGYTKAGLAGASSPTVLLPNMALTKSEPVVHMGLLTDDSDVFEEFLQRAVLGPLGVDPRNHSVLMCLSPFLDEGIPDSEYMDRLRLAEESFTRLGVPSVYSVHSAVLALLSHGLHTGLVVDIGLAVARVTPVISGEVFREGICVEHFGGANCTNYLLEVLRNRDMSEARARGGPLPSGFQVMMLVKNTKEELGFVATSFEEVARVPAQRAVALSAAVGASICWGPELAMVGELFFTPQLTGPRHSYFGPRSPHPRLGLHQLVQQAISKSPQAARAELLGGVVLAGGTSGLTGLQARLQAELERLAAVGLEGGPLSGLAARVLPFHVEPAWRGGSLAAAALDGACPASAAMATDDQRLRREWRSLHLPRHTILSVDQAQALETKTWSQEPLTARLAELSLALELQAATLEAHGGELQALKQQAECPMRYNIRTNAQETHVGIRAIQATMASLESLFADAMSVEGHGSQLEELKLEAGGQQTIWDAYRDLLLSEKGAYQKPVRLNPPERYAQLQQPPPHAAPAGAAPAGGHSHPPHARNPSMRRMPAWPAPTFDSTFFASQSLSWQRPPPVPPPSTKIRLEGDGEVQRSMQPPRPCHELDKCPSPAPGFVKNLEPASSRLAQAISLGDPRAVGQVRGVTAMVKILCVLYDDPVGGFPLEYARDSIPEIPVYPGGQKAPSPAAVDFKPGDLLGCVSGELGLREFLEGKGHEFLVTASKDGLDSVFEQEQELSDAEIVISQPFWPAYMTADRIAKAPKLRLCVTAGVGSDHVDLEAACQRGITVAEVSYSNSISVAEHAVMMILSLVRNYLPSHEMAKSGGWNIADCSSRSYDVEGMHVGTVGAGRIGLAVLKRLRPFDTHLHYTDQHRLPEAVEKELNLCYHNCVESMVKVCDVVTINCPLHPATEHLFNQDLIYKMKRGSYLINTARGKICDRDAVADALKDRHLAGYAGDVWFPQPAPANHPWRSMPHHGMTPHVSGTTLSAQARYAAGVREILECFLAGQPIRKEYLIVQDGQLAGAGVHSYTQGNTTKGHEEAEDFQRRKRLRGGGWGGD</sequence>
<evidence type="ECO:0000256" key="9">
    <source>
        <dbReference type="SAM" id="MobiDB-lite"/>
    </source>
</evidence>
<comment type="catalytic activity">
    <reaction evidence="5">
        <text>ATP + H2O = ADP + phosphate + H(+)</text>
        <dbReference type="Rhea" id="RHEA:13065"/>
        <dbReference type="ChEBI" id="CHEBI:15377"/>
        <dbReference type="ChEBI" id="CHEBI:15378"/>
        <dbReference type="ChEBI" id="CHEBI:30616"/>
        <dbReference type="ChEBI" id="CHEBI:43474"/>
        <dbReference type="ChEBI" id="CHEBI:456216"/>
    </reaction>
</comment>
<evidence type="ECO:0000256" key="7">
    <source>
        <dbReference type="PROSITE-ProRule" id="PRU00339"/>
    </source>
</evidence>
<feature type="region of interest" description="Disordered" evidence="9">
    <location>
        <begin position="803"/>
        <end position="842"/>
    </location>
</feature>
<reference evidence="12" key="1">
    <citation type="submission" date="2021-02" db="EMBL/GenBank/DDBJ databases">
        <authorList>
            <person name="Dougan E. K."/>
            <person name="Rhodes N."/>
            <person name="Thang M."/>
            <person name="Chan C."/>
        </authorList>
    </citation>
    <scope>NUCLEOTIDE SEQUENCE</scope>
</reference>
<dbReference type="Proteomes" id="UP000654075">
    <property type="component" value="Unassembled WGS sequence"/>
</dbReference>
<dbReference type="FunFam" id="3.40.50.720:FF:000057">
    <property type="entry name" value="Formate dehydrogenase"/>
    <property type="match status" value="1"/>
</dbReference>
<dbReference type="GO" id="GO:0008863">
    <property type="term" value="F:formate dehydrogenase (NAD+) activity"/>
    <property type="evidence" value="ECO:0007669"/>
    <property type="project" value="UniProtKB-UniRule"/>
</dbReference>
<accession>A0A813HFN6</accession>
<feature type="repeat" description="TPR" evidence="7">
    <location>
        <begin position="21"/>
        <end position="54"/>
    </location>
</feature>
<dbReference type="EMBL" id="CAJNNV010031489">
    <property type="protein sequence ID" value="CAE8636422.1"/>
    <property type="molecule type" value="Genomic_DNA"/>
</dbReference>
<feature type="binding site" evidence="6">
    <location>
        <position position="1083"/>
    </location>
    <ligand>
        <name>substrate</name>
    </ligand>
</feature>
<dbReference type="InterPro" id="IPR043129">
    <property type="entry name" value="ATPase_NBD"/>
</dbReference>
<dbReference type="Gene3D" id="3.90.640.10">
    <property type="entry name" value="Actin, Chain A, domain 4"/>
    <property type="match status" value="1"/>
</dbReference>
<keyword evidence="4 6" id="KW-0520">NAD</keyword>
<comment type="catalytic activity">
    <reaction evidence="1 6">
        <text>formate + NAD(+) = CO2 + NADH</text>
        <dbReference type="Rhea" id="RHEA:15985"/>
        <dbReference type="ChEBI" id="CHEBI:15740"/>
        <dbReference type="ChEBI" id="CHEBI:16526"/>
        <dbReference type="ChEBI" id="CHEBI:57540"/>
        <dbReference type="ChEBI" id="CHEBI:57945"/>
        <dbReference type="EC" id="1.17.1.9"/>
    </reaction>
</comment>
<dbReference type="SMART" id="SM00268">
    <property type="entry name" value="ACTIN"/>
    <property type="match status" value="1"/>
</dbReference>
<organism evidence="12 13">
    <name type="scientific">Polarella glacialis</name>
    <name type="common">Dinoflagellate</name>
    <dbReference type="NCBI Taxonomy" id="89957"/>
    <lineage>
        <taxon>Eukaryota</taxon>
        <taxon>Sar</taxon>
        <taxon>Alveolata</taxon>
        <taxon>Dinophyceae</taxon>
        <taxon>Suessiales</taxon>
        <taxon>Suessiaceae</taxon>
        <taxon>Polarella</taxon>
    </lineage>
</organism>
<dbReference type="PANTHER" id="PTHR42938">
    <property type="entry name" value="FORMATE DEHYDROGENASE 1"/>
    <property type="match status" value="1"/>
</dbReference>
<dbReference type="SUPFAM" id="SSF51735">
    <property type="entry name" value="NAD(P)-binding Rossmann-fold domains"/>
    <property type="match status" value="1"/>
</dbReference>
<dbReference type="HAMAP" id="MF_03210">
    <property type="entry name" value="Formate_dehydrogenase"/>
    <property type="match status" value="1"/>
</dbReference>
<dbReference type="InterPro" id="IPR036291">
    <property type="entry name" value="NAD(P)-bd_dom_sf"/>
</dbReference>
<feature type="domain" description="D-isomer specific 2-hydroxyacid dehydrogenase NAD-binding" evidence="11">
    <location>
        <begin position="1092"/>
        <end position="1271"/>
    </location>
</feature>
<comment type="similarity">
    <text evidence="6">Belongs to the D-isomer specific 2-hydroxyacid dehydrogenase family. FDH subfamily.</text>
</comment>
<protein>
    <recommendedName>
        <fullName evidence="2 6">Formate dehydrogenase</fullName>
        <shortName evidence="6">FDH</shortName>
        <ecNumber evidence="2 6">1.17.1.9</ecNumber>
    </recommendedName>
    <alternativeName>
        <fullName evidence="6">NAD-dependent formate dehydrogenase</fullName>
    </alternativeName>
</protein>
<feature type="compositionally biased region" description="Low complexity" evidence="9">
    <location>
        <begin position="815"/>
        <end position="826"/>
    </location>
</feature>
<dbReference type="InterPro" id="IPR033689">
    <property type="entry name" value="FDH_NAD-dep"/>
</dbReference>
<dbReference type="Gene3D" id="1.25.40.10">
    <property type="entry name" value="Tetratricopeptide repeat domain"/>
    <property type="match status" value="1"/>
</dbReference>
<dbReference type="InterPro" id="IPR006139">
    <property type="entry name" value="D-isomer_2_OHA_DH_cat_dom"/>
</dbReference>
<evidence type="ECO:0000256" key="6">
    <source>
        <dbReference type="HAMAP-Rule" id="MF_03210"/>
    </source>
</evidence>
<evidence type="ECO:0000256" key="2">
    <source>
        <dbReference type="ARBA" id="ARBA00013128"/>
    </source>
</evidence>
<keyword evidence="3 6" id="KW-0560">Oxidoreductase</keyword>
<dbReference type="GO" id="GO:0042183">
    <property type="term" value="P:formate catabolic process"/>
    <property type="evidence" value="ECO:0007669"/>
    <property type="project" value="UniProtKB-UniRule"/>
</dbReference>
<gene>
    <name evidence="12" type="ORF">PGLA1383_LOCUS51882</name>
</gene>
<dbReference type="PROSITE" id="PS00065">
    <property type="entry name" value="D_2_HYDROXYACID_DH_1"/>
    <property type="match status" value="1"/>
</dbReference>
<dbReference type="PROSITE" id="PS00671">
    <property type="entry name" value="D_2_HYDROXYACID_DH_3"/>
    <property type="match status" value="1"/>
</dbReference>
<dbReference type="GO" id="GO:0051287">
    <property type="term" value="F:NAD binding"/>
    <property type="evidence" value="ECO:0007669"/>
    <property type="project" value="InterPro"/>
</dbReference>
<evidence type="ECO:0000256" key="3">
    <source>
        <dbReference type="ARBA" id="ARBA00023002"/>
    </source>
</evidence>
<feature type="compositionally biased region" description="Basic and acidic residues" evidence="9">
    <location>
        <begin position="1325"/>
        <end position="1334"/>
    </location>
</feature>
<dbReference type="InterPro" id="IPR006140">
    <property type="entry name" value="D-isomer_DH_NAD-bd"/>
</dbReference>
<dbReference type="InterPro" id="IPR019734">
    <property type="entry name" value="TPR_rpt"/>
</dbReference>
<feature type="binding site" evidence="6">
    <location>
        <position position="1245"/>
    </location>
    <ligand>
        <name>NAD(+)</name>
        <dbReference type="ChEBI" id="CHEBI:57540"/>
    </ligand>
</feature>
<dbReference type="PROSITE" id="PS50005">
    <property type="entry name" value="TPR"/>
    <property type="match status" value="1"/>
</dbReference>
<dbReference type="SUPFAM" id="SSF52283">
    <property type="entry name" value="Formate/glycerate dehydrogenase catalytic domain-like"/>
    <property type="match status" value="1"/>
</dbReference>
<feature type="binding site" evidence="6">
    <location>
        <position position="1059"/>
    </location>
    <ligand>
        <name>substrate</name>
    </ligand>
</feature>
<comment type="subcellular location">
    <subcellularLocation>
        <location evidence="6">Cytoplasm</location>
    </subcellularLocation>
</comment>
<dbReference type="InterPro" id="IPR011990">
    <property type="entry name" value="TPR-like_helical_dom_sf"/>
</dbReference>
<feature type="binding site" evidence="6">
    <location>
        <begin position="1269"/>
        <end position="1272"/>
    </location>
    <ligand>
        <name>NAD(+)</name>
        <dbReference type="ChEBI" id="CHEBI:57540"/>
    </ligand>
</feature>
<feature type="binding site" evidence="6">
    <location>
        <position position="1158"/>
    </location>
    <ligand>
        <name>NAD(+)</name>
        <dbReference type="ChEBI" id="CHEBI:57540"/>
    </ligand>
</feature>
<feature type="binding site" evidence="6">
    <location>
        <begin position="1138"/>
        <end position="1139"/>
    </location>
    <ligand>
        <name>NAD(+)</name>
        <dbReference type="ChEBI" id="CHEBI:57540"/>
    </ligand>
</feature>
<dbReference type="Pfam" id="PF00022">
    <property type="entry name" value="Actin"/>
    <property type="match status" value="1"/>
</dbReference>